<evidence type="ECO:0000313" key="2">
    <source>
        <dbReference type="Proteomes" id="UP001461498"/>
    </source>
</evidence>
<comment type="caution">
    <text evidence="1">The sequence shown here is derived from an EMBL/GenBank/DDBJ whole genome shotgun (WGS) entry which is preliminary data.</text>
</comment>
<dbReference type="Proteomes" id="UP001461498">
    <property type="component" value="Unassembled WGS sequence"/>
</dbReference>
<name>A0AAW1D2L9_9HEMI</name>
<organism evidence="1 2">
    <name type="scientific">Rhynocoris fuscipes</name>
    <dbReference type="NCBI Taxonomy" id="488301"/>
    <lineage>
        <taxon>Eukaryota</taxon>
        <taxon>Metazoa</taxon>
        <taxon>Ecdysozoa</taxon>
        <taxon>Arthropoda</taxon>
        <taxon>Hexapoda</taxon>
        <taxon>Insecta</taxon>
        <taxon>Pterygota</taxon>
        <taxon>Neoptera</taxon>
        <taxon>Paraneoptera</taxon>
        <taxon>Hemiptera</taxon>
        <taxon>Heteroptera</taxon>
        <taxon>Panheteroptera</taxon>
        <taxon>Cimicomorpha</taxon>
        <taxon>Reduviidae</taxon>
        <taxon>Harpactorinae</taxon>
        <taxon>Harpactorini</taxon>
        <taxon>Rhynocoris</taxon>
    </lineage>
</organism>
<gene>
    <name evidence="1" type="ORF">O3M35_011738</name>
</gene>
<reference evidence="1 2" key="1">
    <citation type="submission" date="2022-12" db="EMBL/GenBank/DDBJ databases">
        <title>Chromosome-level genome assembly of true bugs.</title>
        <authorList>
            <person name="Ma L."/>
            <person name="Li H."/>
        </authorList>
    </citation>
    <scope>NUCLEOTIDE SEQUENCE [LARGE SCALE GENOMIC DNA]</scope>
    <source>
        <strain evidence="1">Lab_2022b</strain>
    </source>
</reference>
<keyword evidence="2" id="KW-1185">Reference proteome</keyword>
<sequence length="50" mass="6354">MKRQKQRKRKEVFYMVTQISHNRIFKGDIIRLVYQQRFQHLSFKPQLFQQ</sequence>
<accession>A0AAW1D2L9</accession>
<dbReference type="EMBL" id="JAPXFL010000008">
    <property type="protein sequence ID" value="KAK9503097.1"/>
    <property type="molecule type" value="Genomic_DNA"/>
</dbReference>
<evidence type="ECO:0000313" key="1">
    <source>
        <dbReference type="EMBL" id="KAK9503097.1"/>
    </source>
</evidence>
<protein>
    <submittedName>
        <fullName evidence="1">Uncharacterized protein</fullName>
    </submittedName>
</protein>
<dbReference type="AlphaFoldDB" id="A0AAW1D2L9"/>
<proteinExistence type="predicted"/>